<dbReference type="Proteomes" id="UP000053676">
    <property type="component" value="Unassembled WGS sequence"/>
</dbReference>
<comment type="subcellular location">
    <subcellularLocation>
        <location evidence="1">Membrane</location>
        <topology evidence="1">Multi-pass membrane protein</topology>
    </subcellularLocation>
</comment>
<dbReference type="GO" id="GO:0016020">
    <property type="term" value="C:membrane"/>
    <property type="evidence" value="ECO:0007669"/>
    <property type="project" value="UniProtKB-SubCell"/>
</dbReference>
<name>W2T7B7_NECAM</name>
<keyword evidence="3 6" id="KW-1133">Transmembrane helix</keyword>
<evidence type="ECO:0000256" key="6">
    <source>
        <dbReference type="SAM" id="Phobius"/>
    </source>
</evidence>
<dbReference type="EMBL" id="KI660167">
    <property type="protein sequence ID" value="ETN77529.1"/>
    <property type="molecule type" value="Genomic_DNA"/>
</dbReference>
<evidence type="ECO:0000313" key="8">
    <source>
        <dbReference type="Proteomes" id="UP000053676"/>
    </source>
</evidence>
<reference evidence="8" key="1">
    <citation type="journal article" date="2014" name="Nat. Genet.">
        <title>Genome of the human hookworm Necator americanus.</title>
        <authorList>
            <person name="Tang Y.T."/>
            <person name="Gao X."/>
            <person name="Rosa B.A."/>
            <person name="Abubucker S."/>
            <person name="Hallsworth-Pepin K."/>
            <person name="Martin J."/>
            <person name="Tyagi R."/>
            <person name="Heizer E."/>
            <person name="Zhang X."/>
            <person name="Bhonagiri-Palsikar V."/>
            <person name="Minx P."/>
            <person name="Warren W.C."/>
            <person name="Wang Q."/>
            <person name="Zhan B."/>
            <person name="Hotez P.J."/>
            <person name="Sternberg P.W."/>
            <person name="Dougall A."/>
            <person name="Gaze S.T."/>
            <person name="Mulvenna J."/>
            <person name="Sotillo J."/>
            <person name="Ranganathan S."/>
            <person name="Rabelo E.M."/>
            <person name="Wilson R.K."/>
            <person name="Felgner P.L."/>
            <person name="Bethony J."/>
            <person name="Hawdon J.M."/>
            <person name="Gasser R.B."/>
            <person name="Loukas A."/>
            <person name="Mitreva M."/>
        </authorList>
    </citation>
    <scope>NUCLEOTIDE SEQUENCE [LARGE SCALE GENOMIC DNA]</scope>
</reference>
<dbReference type="GO" id="GO:0004930">
    <property type="term" value="F:G protein-coupled receptor activity"/>
    <property type="evidence" value="ECO:0007669"/>
    <property type="project" value="InterPro"/>
</dbReference>
<evidence type="ECO:0000256" key="5">
    <source>
        <dbReference type="ARBA" id="ARBA00037994"/>
    </source>
</evidence>
<dbReference type="InterPro" id="IPR051080">
    <property type="entry name" value="Nematode_rcpt-like_serp_alpha"/>
</dbReference>
<sequence>MMLNQYFIYIDRILDTFWQSYKTAQNYIFTFLLAIEVPFTTFIIFFVYRRTDPSEMLLSCLNVPPSTMSMSLFFTNNNLDLSRFDVARHFKASMNRDAMSFLRYTTATQAVIIVMYPIVVLTFRFTSHNTPRTLNKTLATLVYLFNWYCLLVPVVMIYAVKRRRSERQRQIDNVIGQQISGEEASNYYFRLLKNQWEQEMESRT</sequence>
<feature type="transmembrane region" description="Helical" evidence="6">
    <location>
        <begin position="101"/>
        <end position="121"/>
    </location>
</feature>
<proteinExistence type="inferred from homology"/>
<keyword evidence="2 6" id="KW-0812">Transmembrane</keyword>
<keyword evidence="8" id="KW-1185">Reference proteome</keyword>
<gene>
    <name evidence="7" type="ORF">NECAME_03195</name>
</gene>
<evidence type="ECO:0000256" key="2">
    <source>
        <dbReference type="ARBA" id="ARBA00022692"/>
    </source>
</evidence>
<accession>W2T7B7</accession>
<dbReference type="OrthoDB" id="5813133at2759"/>
<evidence type="ECO:0000256" key="1">
    <source>
        <dbReference type="ARBA" id="ARBA00004141"/>
    </source>
</evidence>
<feature type="transmembrane region" description="Helical" evidence="6">
    <location>
        <begin position="27"/>
        <end position="48"/>
    </location>
</feature>
<protein>
    <submittedName>
        <fullName evidence="7">Uncharacterized protein</fullName>
    </submittedName>
</protein>
<feature type="transmembrane region" description="Helical" evidence="6">
    <location>
        <begin position="141"/>
        <end position="160"/>
    </location>
</feature>
<dbReference type="GO" id="GO:0004984">
    <property type="term" value="F:olfactory receptor activity"/>
    <property type="evidence" value="ECO:0007669"/>
    <property type="project" value="TreeGrafter"/>
</dbReference>
<dbReference type="AlphaFoldDB" id="W2T7B7"/>
<dbReference type="KEGG" id="nai:NECAME_03195"/>
<comment type="similarity">
    <text evidence="5">Belongs to the nematode receptor-like protein sra family.</text>
</comment>
<evidence type="ECO:0000256" key="3">
    <source>
        <dbReference type="ARBA" id="ARBA00022989"/>
    </source>
</evidence>
<evidence type="ECO:0000256" key="4">
    <source>
        <dbReference type="ARBA" id="ARBA00023136"/>
    </source>
</evidence>
<dbReference type="PANTHER" id="PTHR31357">
    <property type="entry name" value="SERPENTINE RECEPTOR CLASS ALPHA-10"/>
    <property type="match status" value="1"/>
</dbReference>
<organism evidence="7 8">
    <name type="scientific">Necator americanus</name>
    <name type="common">Human hookworm</name>
    <dbReference type="NCBI Taxonomy" id="51031"/>
    <lineage>
        <taxon>Eukaryota</taxon>
        <taxon>Metazoa</taxon>
        <taxon>Ecdysozoa</taxon>
        <taxon>Nematoda</taxon>
        <taxon>Chromadorea</taxon>
        <taxon>Rhabditida</taxon>
        <taxon>Rhabditina</taxon>
        <taxon>Rhabditomorpha</taxon>
        <taxon>Strongyloidea</taxon>
        <taxon>Ancylostomatidae</taxon>
        <taxon>Bunostominae</taxon>
        <taxon>Necator</taxon>
    </lineage>
</organism>
<dbReference type="InterPro" id="IPR000344">
    <property type="entry name" value="7TM_GPCR_serpentine_rcpt_Sra"/>
</dbReference>
<dbReference type="Pfam" id="PF02117">
    <property type="entry name" value="7TM_GPCR_Sra"/>
    <property type="match status" value="1"/>
</dbReference>
<keyword evidence="4 6" id="KW-0472">Membrane</keyword>
<evidence type="ECO:0000313" key="7">
    <source>
        <dbReference type="EMBL" id="ETN77529.1"/>
    </source>
</evidence>
<dbReference type="PANTHER" id="PTHR31357:SF5">
    <property type="entry name" value="SERPENTINE RECEPTOR CLASS ALPHA-1-RELATED"/>
    <property type="match status" value="1"/>
</dbReference>